<evidence type="ECO:0000313" key="15">
    <source>
        <dbReference type="Proteomes" id="UP001229421"/>
    </source>
</evidence>
<evidence type="ECO:0000256" key="8">
    <source>
        <dbReference type="ARBA" id="ARBA00022989"/>
    </source>
</evidence>
<dbReference type="SMART" id="SM00184">
    <property type="entry name" value="RING"/>
    <property type="match status" value="1"/>
</dbReference>
<dbReference type="GO" id="GO:0008270">
    <property type="term" value="F:zinc ion binding"/>
    <property type="evidence" value="ECO:0007669"/>
    <property type="project" value="UniProtKB-KW"/>
</dbReference>
<dbReference type="AlphaFoldDB" id="A0AAD8L5T8"/>
<dbReference type="PANTHER" id="PTHR46905">
    <property type="entry name" value="RING-H2 FINGER PROTEIN ATL78"/>
    <property type="match status" value="1"/>
</dbReference>
<evidence type="ECO:0000256" key="7">
    <source>
        <dbReference type="ARBA" id="ARBA00022833"/>
    </source>
</evidence>
<evidence type="ECO:0000259" key="13">
    <source>
        <dbReference type="PROSITE" id="PS50089"/>
    </source>
</evidence>
<evidence type="ECO:0000256" key="11">
    <source>
        <dbReference type="PROSITE-ProRule" id="PRU00175"/>
    </source>
</evidence>
<protein>
    <recommendedName>
        <fullName evidence="3">RING-type E3 ubiquitin transferase</fullName>
        <ecNumber evidence="3">2.3.2.27</ecNumber>
    </recommendedName>
</protein>
<dbReference type="GO" id="GO:0016020">
    <property type="term" value="C:membrane"/>
    <property type="evidence" value="ECO:0007669"/>
    <property type="project" value="UniProtKB-SubCell"/>
</dbReference>
<dbReference type="Pfam" id="PF13639">
    <property type="entry name" value="zf-RING_2"/>
    <property type="match status" value="1"/>
</dbReference>
<reference evidence="14" key="1">
    <citation type="journal article" date="2023" name="bioRxiv">
        <title>Improved chromosome-level genome assembly for marigold (Tagetes erecta).</title>
        <authorList>
            <person name="Jiang F."/>
            <person name="Yuan L."/>
            <person name="Wang S."/>
            <person name="Wang H."/>
            <person name="Xu D."/>
            <person name="Wang A."/>
            <person name="Fan W."/>
        </authorList>
    </citation>
    <scope>NUCLEOTIDE SEQUENCE</scope>
    <source>
        <strain evidence="14">WSJ</strain>
        <tissue evidence="14">Leaf</tissue>
    </source>
</reference>
<keyword evidence="9 12" id="KW-0472">Membrane</keyword>
<dbReference type="EC" id="2.3.2.27" evidence="3"/>
<comment type="similarity">
    <text evidence="10">Belongs to the RING-type zinc finger family. ATL subfamily.</text>
</comment>
<keyword evidence="7" id="KW-0862">Zinc</keyword>
<sequence length="207" mass="22316">MPHRSFKILSAQNSSTTPSTGPPPQPDNVDSDFVVILAALMCALICVLGLVAVARCTWIRRITSIMIINRTDQSLPPASASAAANKGLKKKVLKTLPKVTYSTEFINKVSDCAICLTEFIAGDEIRVLPQCGHSFHVTCIDMWFGSHSSCPSCRQILVAAPRCKKCGELPPPPPAATVVELVGSRRIMTIGETSGSIDSFFKKLDDN</sequence>
<dbReference type="PANTHER" id="PTHR46905:SF7">
    <property type="entry name" value="RING-H2 FINGER PROTEIN ATL78"/>
    <property type="match status" value="1"/>
</dbReference>
<proteinExistence type="inferred from homology"/>
<dbReference type="InterPro" id="IPR013083">
    <property type="entry name" value="Znf_RING/FYVE/PHD"/>
</dbReference>
<organism evidence="14 15">
    <name type="scientific">Tagetes erecta</name>
    <name type="common">African marigold</name>
    <dbReference type="NCBI Taxonomy" id="13708"/>
    <lineage>
        <taxon>Eukaryota</taxon>
        <taxon>Viridiplantae</taxon>
        <taxon>Streptophyta</taxon>
        <taxon>Embryophyta</taxon>
        <taxon>Tracheophyta</taxon>
        <taxon>Spermatophyta</taxon>
        <taxon>Magnoliopsida</taxon>
        <taxon>eudicotyledons</taxon>
        <taxon>Gunneridae</taxon>
        <taxon>Pentapetalae</taxon>
        <taxon>asterids</taxon>
        <taxon>campanulids</taxon>
        <taxon>Asterales</taxon>
        <taxon>Asteraceae</taxon>
        <taxon>Asteroideae</taxon>
        <taxon>Heliantheae alliance</taxon>
        <taxon>Tageteae</taxon>
        <taxon>Tagetes</taxon>
    </lineage>
</organism>
<feature type="domain" description="RING-type" evidence="13">
    <location>
        <begin position="112"/>
        <end position="154"/>
    </location>
</feature>
<keyword evidence="11" id="KW-0863">Zinc-finger</keyword>
<dbReference type="GO" id="GO:0061630">
    <property type="term" value="F:ubiquitin protein ligase activity"/>
    <property type="evidence" value="ECO:0007669"/>
    <property type="project" value="UniProtKB-EC"/>
</dbReference>
<feature type="transmembrane region" description="Helical" evidence="12">
    <location>
        <begin position="33"/>
        <end position="54"/>
    </location>
</feature>
<dbReference type="CDD" id="cd16461">
    <property type="entry name" value="RING-H2_EL5-like"/>
    <property type="match status" value="1"/>
</dbReference>
<evidence type="ECO:0000256" key="6">
    <source>
        <dbReference type="ARBA" id="ARBA00022723"/>
    </source>
</evidence>
<dbReference type="SUPFAM" id="SSF57850">
    <property type="entry name" value="RING/U-box"/>
    <property type="match status" value="1"/>
</dbReference>
<dbReference type="EMBL" id="JAUHHV010000002">
    <property type="protein sequence ID" value="KAK1433161.1"/>
    <property type="molecule type" value="Genomic_DNA"/>
</dbReference>
<name>A0AAD8L5T8_TARER</name>
<dbReference type="InterPro" id="IPR001841">
    <property type="entry name" value="Znf_RING"/>
</dbReference>
<comment type="catalytic activity">
    <reaction evidence="1">
        <text>S-ubiquitinyl-[E2 ubiquitin-conjugating enzyme]-L-cysteine + [acceptor protein]-L-lysine = [E2 ubiquitin-conjugating enzyme]-L-cysteine + N(6)-ubiquitinyl-[acceptor protein]-L-lysine.</text>
        <dbReference type="EC" id="2.3.2.27"/>
    </reaction>
</comment>
<comment type="caution">
    <text evidence="14">The sequence shown here is derived from an EMBL/GenBank/DDBJ whole genome shotgun (WGS) entry which is preliminary data.</text>
</comment>
<keyword evidence="4" id="KW-0808">Transferase</keyword>
<keyword evidence="5 12" id="KW-0812">Transmembrane</keyword>
<evidence type="ECO:0000256" key="10">
    <source>
        <dbReference type="ARBA" id="ARBA00024209"/>
    </source>
</evidence>
<keyword evidence="6" id="KW-0479">Metal-binding</keyword>
<evidence type="ECO:0000256" key="4">
    <source>
        <dbReference type="ARBA" id="ARBA00022679"/>
    </source>
</evidence>
<accession>A0AAD8L5T8</accession>
<evidence type="ECO:0000256" key="5">
    <source>
        <dbReference type="ARBA" id="ARBA00022692"/>
    </source>
</evidence>
<evidence type="ECO:0000256" key="9">
    <source>
        <dbReference type="ARBA" id="ARBA00023136"/>
    </source>
</evidence>
<evidence type="ECO:0000256" key="2">
    <source>
        <dbReference type="ARBA" id="ARBA00004167"/>
    </source>
</evidence>
<dbReference type="Gene3D" id="3.30.40.10">
    <property type="entry name" value="Zinc/RING finger domain, C3HC4 (zinc finger)"/>
    <property type="match status" value="1"/>
</dbReference>
<keyword evidence="8 12" id="KW-1133">Transmembrane helix</keyword>
<dbReference type="GO" id="GO:0016567">
    <property type="term" value="P:protein ubiquitination"/>
    <property type="evidence" value="ECO:0007669"/>
    <property type="project" value="InterPro"/>
</dbReference>
<dbReference type="PROSITE" id="PS50089">
    <property type="entry name" value="ZF_RING_2"/>
    <property type="match status" value="1"/>
</dbReference>
<dbReference type="InterPro" id="IPR044602">
    <property type="entry name" value="ATL10/ATL72-79-like"/>
</dbReference>
<dbReference type="Proteomes" id="UP001229421">
    <property type="component" value="Unassembled WGS sequence"/>
</dbReference>
<comment type="subcellular location">
    <subcellularLocation>
        <location evidence="2">Membrane</location>
        <topology evidence="2">Single-pass membrane protein</topology>
    </subcellularLocation>
</comment>
<gene>
    <name evidence="14" type="ORF">QVD17_10067</name>
</gene>
<evidence type="ECO:0000256" key="1">
    <source>
        <dbReference type="ARBA" id="ARBA00000900"/>
    </source>
</evidence>
<evidence type="ECO:0000313" key="14">
    <source>
        <dbReference type="EMBL" id="KAK1433161.1"/>
    </source>
</evidence>
<keyword evidence="15" id="KW-1185">Reference proteome</keyword>
<evidence type="ECO:0000256" key="12">
    <source>
        <dbReference type="SAM" id="Phobius"/>
    </source>
</evidence>
<evidence type="ECO:0000256" key="3">
    <source>
        <dbReference type="ARBA" id="ARBA00012483"/>
    </source>
</evidence>